<feature type="domain" description="C-JID" evidence="3">
    <location>
        <begin position="343"/>
        <end position="480"/>
    </location>
</feature>
<dbReference type="GeneID" id="111283608"/>
<dbReference type="InterPro" id="IPR032675">
    <property type="entry name" value="LRR_dom_sf"/>
</dbReference>
<dbReference type="Pfam" id="PF07725">
    <property type="entry name" value="LRR_3"/>
    <property type="match status" value="1"/>
</dbReference>
<dbReference type="InterPro" id="IPR045344">
    <property type="entry name" value="C-JID"/>
</dbReference>
<evidence type="ECO:0000313" key="5">
    <source>
        <dbReference type="RefSeq" id="XP_022727906.1"/>
    </source>
</evidence>
<evidence type="ECO:0000259" key="3">
    <source>
        <dbReference type="Pfam" id="PF20160"/>
    </source>
</evidence>
<sequence>MKGIFLDASQIREIQLSPTVFTRMPNLRFLNFYNPPYSSNGEFSLSLHSLECFPDDLIYLSWEYYPLKSFPSNFMPECLVELRLPDSSVEQLWEGIKTLVNLRVIDLKRCKNLTKIPDLSRAKKLKRLSVDGCESLLELPSMIHLVSLEPNLHVNLCSNLKKFPEVPQHLKSLKLTNNAIEEVPESIKFLDQLIHLDLSGSMIQTLPDSMVELKSLRSLDLSGCSTLVEFPTSVKQLPSTLTSLYLQGCKSLKSVPVLPLGLTELNVYDCPSLKSVSGAQQFQYTPYGGIFLIHLMRFGNCFNLDPNAVEIIVANTLLKIHCMANKWVKKKPGNEFVEAIVASSEISERFKYQSTNSSKTVKLHPDWQGVRSWGFVPCVVVDCDEHDVEIIRIICKFRLKTKGGDYRHFKSIWEYYRVDDQDPERFQSNHVFIWFDDNMLQEDENYEEASFKFYIEGHSNNGRFDRFKVKKCGVHIFYGNAERIIINSEGQIVVKDNSLCEFGQKVKEISMYSKKYLLL</sequence>
<keyword evidence="2" id="KW-0677">Repeat</keyword>
<keyword evidence="1" id="KW-0433">Leucine-rich repeat</keyword>
<dbReference type="PANTHER" id="PTHR11017">
    <property type="entry name" value="LEUCINE-RICH REPEAT-CONTAINING PROTEIN"/>
    <property type="match status" value="1"/>
</dbReference>
<dbReference type="Proteomes" id="UP000515121">
    <property type="component" value="Unplaced"/>
</dbReference>
<dbReference type="InterPro" id="IPR011713">
    <property type="entry name" value="Leu-rich_rpt_3"/>
</dbReference>
<dbReference type="RefSeq" id="XP_022727906.1">
    <property type="nucleotide sequence ID" value="XM_022872171.1"/>
</dbReference>
<evidence type="ECO:0000256" key="1">
    <source>
        <dbReference type="ARBA" id="ARBA00022614"/>
    </source>
</evidence>
<gene>
    <name evidence="5" type="primary">LOC111283608</name>
</gene>
<dbReference type="Gene3D" id="3.80.10.10">
    <property type="entry name" value="Ribonuclease Inhibitor"/>
    <property type="match status" value="2"/>
</dbReference>
<keyword evidence="4" id="KW-1185">Reference proteome</keyword>
<dbReference type="Pfam" id="PF20160">
    <property type="entry name" value="C-JID"/>
    <property type="match status" value="1"/>
</dbReference>
<dbReference type="PANTHER" id="PTHR11017:SF479">
    <property type="entry name" value="DISEASE RESISTANCE PROTEIN (TIR-NBS-LRR CLASS) FAMILY"/>
    <property type="match status" value="1"/>
</dbReference>
<protein>
    <submittedName>
        <fullName evidence="5">Inactive disease resistance protein RPS4-like</fullName>
    </submittedName>
</protein>
<accession>A0A6P5XJ45</accession>
<dbReference type="InterPro" id="IPR001611">
    <property type="entry name" value="Leu-rich_rpt"/>
</dbReference>
<dbReference type="OrthoDB" id="984814at2759"/>
<evidence type="ECO:0000313" key="4">
    <source>
        <dbReference type="Proteomes" id="UP000515121"/>
    </source>
</evidence>
<organism evidence="4 5">
    <name type="scientific">Durio zibethinus</name>
    <name type="common">Durian</name>
    <dbReference type="NCBI Taxonomy" id="66656"/>
    <lineage>
        <taxon>Eukaryota</taxon>
        <taxon>Viridiplantae</taxon>
        <taxon>Streptophyta</taxon>
        <taxon>Embryophyta</taxon>
        <taxon>Tracheophyta</taxon>
        <taxon>Spermatophyta</taxon>
        <taxon>Magnoliopsida</taxon>
        <taxon>eudicotyledons</taxon>
        <taxon>Gunneridae</taxon>
        <taxon>Pentapetalae</taxon>
        <taxon>rosids</taxon>
        <taxon>malvids</taxon>
        <taxon>Malvales</taxon>
        <taxon>Malvaceae</taxon>
        <taxon>Helicteroideae</taxon>
        <taxon>Durio</taxon>
    </lineage>
</organism>
<dbReference type="GO" id="GO:0006952">
    <property type="term" value="P:defense response"/>
    <property type="evidence" value="ECO:0007669"/>
    <property type="project" value="InterPro"/>
</dbReference>
<dbReference type="KEGG" id="dzi:111283608"/>
<dbReference type="SUPFAM" id="SSF52058">
    <property type="entry name" value="L domain-like"/>
    <property type="match status" value="1"/>
</dbReference>
<dbReference type="InterPro" id="IPR044974">
    <property type="entry name" value="Disease_R_plants"/>
</dbReference>
<evidence type="ECO:0000256" key="2">
    <source>
        <dbReference type="ARBA" id="ARBA00022737"/>
    </source>
</evidence>
<reference evidence="5" key="1">
    <citation type="submission" date="2025-08" db="UniProtKB">
        <authorList>
            <consortium name="RefSeq"/>
        </authorList>
    </citation>
    <scope>IDENTIFICATION</scope>
    <source>
        <tissue evidence="5">Fruit stalk</tissue>
    </source>
</reference>
<dbReference type="AlphaFoldDB" id="A0A6P5XJ45"/>
<proteinExistence type="predicted"/>
<dbReference type="Pfam" id="PF13855">
    <property type="entry name" value="LRR_8"/>
    <property type="match status" value="1"/>
</dbReference>
<name>A0A6P5XJ45_DURZI</name>